<accession>R4KFQ3</accession>
<dbReference type="InterPro" id="IPR029058">
    <property type="entry name" value="AB_hydrolase_fold"/>
</dbReference>
<dbReference type="PRINTS" id="PR00111">
    <property type="entry name" value="ABHYDROLASE"/>
</dbReference>
<sequence length="258" mass="28315">MPKVVIESKMYHYAAGVPPQNNIQCAIVFIHGAGGSHKHWAYQTTALGKKFLTIAVDLPGHGNSEGKPYNKIEGYADFIFDLTERVLGTKFVIAGHSMGGAIAMDFALRYPTKLNGLILIGTGARLRVASAILDTFAAGKLFPDLVNYAYSEAASPELIKQAKWEMENTDPSIYYNDFMACDGFNYMERVQAINTPTLVLGGAADRLTPPKYSQYLADNIPNSQLEIIEQAGHMIMLENPQQTNTCIEHFITSMASTV</sequence>
<dbReference type="HOGENOM" id="CLU_020336_50_1_9"/>
<reference evidence="2 3" key="1">
    <citation type="submission" date="2012-01" db="EMBL/GenBank/DDBJ databases">
        <title>Complete sequence of Desulfotomaculum gibsoniae DSM 7213.</title>
        <authorList>
            <consortium name="US DOE Joint Genome Institute"/>
            <person name="Lucas S."/>
            <person name="Han J."/>
            <person name="Lapidus A."/>
            <person name="Cheng J.-F."/>
            <person name="Goodwin L."/>
            <person name="Pitluck S."/>
            <person name="Peters L."/>
            <person name="Ovchinnikova G."/>
            <person name="Teshima H."/>
            <person name="Detter J.C."/>
            <person name="Han C."/>
            <person name="Tapia R."/>
            <person name="Land M."/>
            <person name="Hauser L."/>
            <person name="Kyrpides N."/>
            <person name="Ivanova N."/>
            <person name="Pagani I."/>
            <person name="Parshina S."/>
            <person name="Plugge C."/>
            <person name="Muyzer G."/>
            <person name="Kuever J."/>
            <person name="Ivanova A."/>
            <person name="Nazina T."/>
            <person name="Klenk H.-P."/>
            <person name="Brambilla E."/>
            <person name="Spring S."/>
            <person name="Stams A.F."/>
            <person name="Woyke T."/>
        </authorList>
    </citation>
    <scope>NUCLEOTIDE SEQUENCE [LARGE SCALE GENOMIC DNA]</scope>
    <source>
        <strain evidence="2 3">DSM 7213</strain>
    </source>
</reference>
<evidence type="ECO:0000259" key="1">
    <source>
        <dbReference type="Pfam" id="PF12697"/>
    </source>
</evidence>
<keyword evidence="3" id="KW-1185">Reference proteome</keyword>
<dbReference type="GO" id="GO:0047372">
    <property type="term" value="F:monoacylglycerol lipase activity"/>
    <property type="evidence" value="ECO:0007669"/>
    <property type="project" value="TreeGrafter"/>
</dbReference>
<name>R4KFQ3_9FIRM</name>
<dbReference type="GO" id="GO:0046464">
    <property type="term" value="P:acylglycerol catabolic process"/>
    <property type="evidence" value="ECO:0007669"/>
    <property type="project" value="TreeGrafter"/>
</dbReference>
<feature type="domain" description="AB hydrolase-1" evidence="1">
    <location>
        <begin position="27"/>
        <end position="243"/>
    </location>
</feature>
<dbReference type="InterPro" id="IPR050266">
    <property type="entry name" value="AB_hydrolase_sf"/>
</dbReference>
<gene>
    <name evidence="2" type="ORF">Desgi_1990</name>
</gene>
<protein>
    <submittedName>
        <fullName evidence="2">Putative hydrolase or acyltransferase of alpha/beta superfamily</fullName>
    </submittedName>
</protein>
<dbReference type="eggNOG" id="COG2267">
    <property type="taxonomic scope" value="Bacteria"/>
</dbReference>
<dbReference type="Proteomes" id="UP000013520">
    <property type="component" value="Chromosome"/>
</dbReference>
<dbReference type="AlphaFoldDB" id="R4KFQ3"/>
<keyword evidence="2" id="KW-0378">Hydrolase</keyword>
<proteinExistence type="predicted"/>
<dbReference type="KEGG" id="dgi:Desgi_1990"/>
<dbReference type="RefSeq" id="WP_006524528.1">
    <property type="nucleotide sequence ID" value="NC_021184.1"/>
</dbReference>
<evidence type="ECO:0000313" key="2">
    <source>
        <dbReference type="EMBL" id="AGL01434.1"/>
    </source>
</evidence>
<dbReference type="Pfam" id="PF12697">
    <property type="entry name" value="Abhydrolase_6"/>
    <property type="match status" value="1"/>
</dbReference>
<dbReference type="PANTHER" id="PTHR43798">
    <property type="entry name" value="MONOACYLGLYCEROL LIPASE"/>
    <property type="match status" value="1"/>
</dbReference>
<keyword evidence="2" id="KW-0808">Transferase</keyword>
<dbReference type="OrthoDB" id="9775557at2"/>
<dbReference type="Gene3D" id="3.40.50.1820">
    <property type="entry name" value="alpha/beta hydrolase"/>
    <property type="match status" value="1"/>
</dbReference>
<dbReference type="GO" id="GO:0016020">
    <property type="term" value="C:membrane"/>
    <property type="evidence" value="ECO:0007669"/>
    <property type="project" value="TreeGrafter"/>
</dbReference>
<dbReference type="InterPro" id="IPR000073">
    <property type="entry name" value="AB_hydrolase_1"/>
</dbReference>
<dbReference type="STRING" id="767817.Desgi_1990"/>
<dbReference type="EMBL" id="CP003273">
    <property type="protein sequence ID" value="AGL01434.1"/>
    <property type="molecule type" value="Genomic_DNA"/>
</dbReference>
<keyword evidence="2" id="KW-0012">Acyltransferase</keyword>
<dbReference type="SUPFAM" id="SSF53474">
    <property type="entry name" value="alpha/beta-Hydrolases"/>
    <property type="match status" value="1"/>
</dbReference>
<organism evidence="2 3">
    <name type="scientific">Desulfoscipio gibsoniae DSM 7213</name>
    <dbReference type="NCBI Taxonomy" id="767817"/>
    <lineage>
        <taxon>Bacteria</taxon>
        <taxon>Bacillati</taxon>
        <taxon>Bacillota</taxon>
        <taxon>Clostridia</taxon>
        <taxon>Eubacteriales</taxon>
        <taxon>Desulfallaceae</taxon>
        <taxon>Desulfoscipio</taxon>
    </lineage>
</organism>
<dbReference type="PANTHER" id="PTHR43798:SF5">
    <property type="entry name" value="MONOACYLGLYCEROL LIPASE ABHD6"/>
    <property type="match status" value="1"/>
</dbReference>
<evidence type="ECO:0000313" key="3">
    <source>
        <dbReference type="Proteomes" id="UP000013520"/>
    </source>
</evidence>
<dbReference type="GO" id="GO:0016746">
    <property type="term" value="F:acyltransferase activity"/>
    <property type="evidence" value="ECO:0007669"/>
    <property type="project" value="UniProtKB-KW"/>
</dbReference>